<comment type="pathway">
    <text evidence="9">Protein modification; lipoprotein biosynthesis (N-acyl transfer).</text>
</comment>
<feature type="transmembrane region" description="Helical" evidence="9">
    <location>
        <begin position="55"/>
        <end position="71"/>
    </location>
</feature>
<comment type="subcellular location">
    <subcellularLocation>
        <location evidence="1 9">Cell membrane</location>
        <topology evidence="1 9">Multi-pass membrane protein</topology>
    </subcellularLocation>
</comment>
<feature type="transmembrane region" description="Helical" evidence="9">
    <location>
        <begin position="502"/>
        <end position="522"/>
    </location>
</feature>
<keyword evidence="5 9" id="KW-0812">Transmembrane</keyword>
<dbReference type="InterPro" id="IPR045378">
    <property type="entry name" value="LNT_N"/>
</dbReference>
<feature type="transmembrane region" description="Helical" evidence="9">
    <location>
        <begin position="80"/>
        <end position="103"/>
    </location>
</feature>
<dbReference type="InterPro" id="IPR003010">
    <property type="entry name" value="C-N_Hydrolase"/>
</dbReference>
<evidence type="ECO:0000256" key="2">
    <source>
        <dbReference type="ARBA" id="ARBA00010065"/>
    </source>
</evidence>
<keyword evidence="8 9" id="KW-0012">Acyltransferase</keyword>
<proteinExistence type="inferred from homology"/>
<reference evidence="11 12" key="1">
    <citation type="submission" date="2014-11" db="EMBL/GenBank/DDBJ databases">
        <title>A Rickettsiales Symbiont of Amoebae With Ancient Features.</title>
        <authorList>
            <person name="Schulz F."/>
            <person name="Martijn J."/>
            <person name="Wascher F."/>
            <person name="Kostanjsek R."/>
            <person name="Ettema T.J."/>
            <person name="Horn M."/>
        </authorList>
    </citation>
    <scope>NUCLEOTIDE SEQUENCE [LARGE SCALE GENOMIC DNA]</scope>
    <source>
        <strain evidence="11 12">UWC36</strain>
    </source>
</reference>
<evidence type="ECO:0000259" key="10">
    <source>
        <dbReference type="PROSITE" id="PS50263"/>
    </source>
</evidence>
<evidence type="ECO:0000256" key="6">
    <source>
        <dbReference type="ARBA" id="ARBA00022989"/>
    </source>
</evidence>
<evidence type="ECO:0000256" key="3">
    <source>
        <dbReference type="ARBA" id="ARBA00022475"/>
    </source>
</evidence>
<comment type="similarity">
    <text evidence="2 9">Belongs to the CN hydrolase family. Apolipoprotein N-acyltransferase subfamily.</text>
</comment>
<feature type="domain" description="CN hydrolase" evidence="10">
    <location>
        <begin position="242"/>
        <end position="493"/>
    </location>
</feature>
<evidence type="ECO:0000256" key="5">
    <source>
        <dbReference type="ARBA" id="ARBA00022692"/>
    </source>
</evidence>
<dbReference type="EC" id="2.3.1.269" evidence="9"/>
<keyword evidence="3 9" id="KW-1003">Cell membrane</keyword>
<dbReference type="PANTHER" id="PTHR38686">
    <property type="entry name" value="APOLIPOPROTEIN N-ACYLTRANSFERASE"/>
    <property type="match status" value="1"/>
</dbReference>
<feature type="transmembrane region" description="Helical" evidence="9">
    <location>
        <begin position="109"/>
        <end position="133"/>
    </location>
</feature>
<dbReference type="InterPro" id="IPR036526">
    <property type="entry name" value="C-N_Hydrolase_sf"/>
</dbReference>
<evidence type="ECO:0000256" key="4">
    <source>
        <dbReference type="ARBA" id="ARBA00022679"/>
    </source>
</evidence>
<comment type="catalytic activity">
    <reaction evidence="9">
        <text>N-terminal S-1,2-diacyl-sn-glyceryl-L-cysteinyl-[lipoprotein] + a glycerophospholipid = N-acyl-S-1,2-diacyl-sn-glyceryl-L-cysteinyl-[lipoprotein] + a 2-acyl-sn-glycero-3-phospholipid + H(+)</text>
        <dbReference type="Rhea" id="RHEA:48228"/>
        <dbReference type="Rhea" id="RHEA-COMP:14681"/>
        <dbReference type="Rhea" id="RHEA-COMP:14684"/>
        <dbReference type="ChEBI" id="CHEBI:15378"/>
        <dbReference type="ChEBI" id="CHEBI:136912"/>
        <dbReference type="ChEBI" id="CHEBI:140656"/>
        <dbReference type="ChEBI" id="CHEBI:140657"/>
        <dbReference type="ChEBI" id="CHEBI:140660"/>
        <dbReference type="EC" id="2.3.1.269"/>
    </reaction>
</comment>
<protein>
    <recommendedName>
        <fullName evidence="9">Apolipoprotein N-acyltransferase</fullName>
        <shortName evidence="9">ALP N-acyltransferase</shortName>
        <ecNumber evidence="9">2.3.1.269</ecNumber>
    </recommendedName>
</protein>
<dbReference type="STRING" id="86105.NF27_EY01660"/>
<evidence type="ECO:0000256" key="8">
    <source>
        <dbReference type="ARBA" id="ARBA00023315"/>
    </source>
</evidence>
<comment type="function">
    <text evidence="9">Catalyzes the phospholipid dependent N-acylation of the N-terminal cysteine of apolipoprotein, the last step in lipoprotein maturation.</text>
</comment>
<keyword evidence="7 9" id="KW-0472">Membrane</keyword>
<accession>A0A0C1QYK8</accession>
<evidence type="ECO:0000313" key="12">
    <source>
        <dbReference type="Proteomes" id="UP000031258"/>
    </source>
</evidence>
<dbReference type="Gene3D" id="3.60.110.10">
    <property type="entry name" value="Carbon-nitrogen hydrolase"/>
    <property type="match status" value="1"/>
</dbReference>
<feature type="transmembrane region" description="Helical" evidence="9">
    <location>
        <begin position="212"/>
        <end position="231"/>
    </location>
</feature>
<dbReference type="CDD" id="cd07571">
    <property type="entry name" value="ALP_N-acyl_transferase"/>
    <property type="match status" value="1"/>
</dbReference>
<organism evidence="11 12">
    <name type="scientific">Candidatus Jidaibacter acanthamoebae</name>
    <dbReference type="NCBI Taxonomy" id="86105"/>
    <lineage>
        <taxon>Bacteria</taxon>
        <taxon>Pseudomonadati</taxon>
        <taxon>Pseudomonadota</taxon>
        <taxon>Alphaproteobacteria</taxon>
        <taxon>Rickettsiales</taxon>
        <taxon>Candidatus Midichloriaceae</taxon>
        <taxon>Candidatus Jidaibacter</taxon>
    </lineage>
</organism>
<dbReference type="GO" id="GO:0042158">
    <property type="term" value="P:lipoprotein biosynthetic process"/>
    <property type="evidence" value="ECO:0007669"/>
    <property type="project" value="UniProtKB-UniRule"/>
</dbReference>
<dbReference type="GO" id="GO:0005886">
    <property type="term" value="C:plasma membrane"/>
    <property type="evidence" value="ECO:0007669"/>
    <property type="project" value="UniProtKB-SubCell"/>
</dbReference>
<dbReference type="UniPathway" id="UPA00666"/>
<dbReference type="SUPFAM" id="SSF56317">
    <property type="entry name" value="Carbon-nitrogen hydrolase"/>
    <property type="match status" value="1"/>
</dbReference>
<dbReference type="Pfam" id="PF00795">
    <property type="entry name" value="CN_hydrolase"/>
    <property type="match status" value="1"/>
</dbReference>
<name>A0A0C1QYK8_9RICK</name>
<dbReference type="PANTHER" id="PTHR38686:SF1">
    <property type="entry name" value="APOLIPOPROTEIN N-ACYLTRANSFERASE"/>
    <property type="match status" value="1"/>
</dbReference>
<evidence type="ECO:0000313" key="11">
    <source>
        <dbReference type="EMBL" id="KIE05070.1"/>
    </source>
</evidence>
<keyword evidence="4 9" id="KW-0808">Transferase</keyword>
<dbReference type="Pfam" id="PF20154">
    <property type="entry name" value="LNT_N"/>
    <property type="match status" value="1"/>
</dbReference>
<dbReference type="Proteomes" id="UP000031258">
    <property type="component" value="Unassembled WGS sequence"/>
</dbReference>
<dbReference type="PROSITE" id="PS50263">
    <property type="entry name" value="CN_HYDROLASE"/>
    <property type="match status" value="1"/>
</dbReference>
<dbReference type="GO" id="GO:0016410">
    <property type="term" value="F:N-acyltransferase activity"/>
    <property type="evidence" value="ECO:0007669"/>
    <property type="project" value="UniProtKB-UniRule"/>
</dbReference>
<comment type="caution">
    <text evidence="11">The sequence shown here is derived from an EMBL/GenBank/DDBJ whole genome shotgun (WGS) entry which is preliminary data.</text>
</comment>
<dbReference type="InterPro" id="IPR004563">
    <property type="entry name" value="Apolipo_AcylTrfase"/>
</dbReference>
<keyword evidence="12" id="KW-1185">Reference proteome</keyword>
<feature type="transmembrane region" description="Helical" evidence="9">
    <location>
        <begin position="185"/>
        <end position="205"/>
    </location>
</feature>
<dbReference type="NCBIfam" id="TIGR00546">
    <property type="entry name" value="lnt"/>
    <property type="match status" value="1"/>
</dbReference>
<dbReference type="HAMAP" id="MF_01148">
    <property type="entry name" value="Lnt"/>
    <property type="match status" value="1"/>
</dbReference>
<dbReference type="AlphaFoldDB" id="A0A0C1QYK8"/>
<keyword evidence="6 9" id="KW-1133">Transmembrane helix</keyword>
<evidence type="ECO:0000256" key="9">
    <source>
        <dbReference type="HAMAP-Rule" id="MF_01148"/>
    </source>
</evidence>
<dbReference type="PATRIC" id="fig|86105.3.peg.1237"/>
<evidence type="ECO:0000256" key="7">
    <source>
        <dbReference type="ARBA" id="ARBA00023136"/>
    </source>
</evidence>
<feature type="transmembrane region" description="Helical" evidence="9">
    <location>
        <begin position="31"/>
        <end position="49"/>
    </location>
</feature>
<dbReference type="EMBL" id="JSWE01000124">
    <property type="protein sequence ID" value="KIE05070.1"/>
    <property type="molecule type" value="Genomic_DNA"/>
</dbReference>
<evidence type="ECO:0000256" key="1">
    <source>
        <dbReference type="ARBA" id="ARBA00004651"/>
    </source>
</evidence>
<gene>
    <name evidence="9" type="primary">lnt</name>
    <name evidence="11" type="ORF">NF27_EY01660</name>
</gene>
<sequence length="527" mass="60838">MHLLIRRRKVVKKKVSECVLLILNYKFVNKFTFKQIVFLLSLGALLTLAYHPFDLFFIIPISLTSLLLYLDSKKGLKQKFIAGVIFGYGHFLSSLYWIMYSLLTDFSGFWWMIPFVLILIPLVIALFIGLLVIAAQYFNYHRIAYVLGFSALWVIFEFLRSFLIFPFPWNLLGYTVLSLENVSQFASVVGVYGLSFVVCALGTCVYSRNIKYILAVFMCYLAISSFGYMRLKDAKVEYIEDYTLRLVQPNLTEHHMGDPEKQSRDFLKLIKLSLKDLKENTITIWPEASFPYILHEGSTFKTLLAEIISKNGFLITGADWLEPDKESGKWNLYNSIVTLNKQGKVISVYKKILLVPFGEYIPLRKYFPDFVEKVAYGIGDFNSGKQFKTTRISENLPAILNLICYESIFTHIPYAYQGQDFGLMLNITNDAWFGNSIGPYQHYTMARMRAIEYNTPLIRVAKHGITGVIDQFGRVLAELEINNEGFLNTNVPKKTLQSSFYLLYYHISAIWIAILTFLLICAKRRFK</sequence>
<feature type="transmembrane region" description="Helical" evidence="9">
    <location>
        <begin position="145"/>
        <end position="165"/>
    </location>
</feature>